<accession>A0A814SSQ7</accession>
<reference evidence="2" key="1">
    <citation type="submission" date="2021-02" db="EMBL/GenBank/DDBJ databases">
        <authorList>
            <person name="Nowell W R."/>
        </authorList>
    </citation>
    <scope>NUCLEOTIDE SEQUENCE</scope>
</reference>
<feature type="compositionally biased region" description="Polar residues" evidence="1">
    <location>
        <begin position="113"/>
        <end position="127"/>
    </location>
</feature>
<dbReference type="EMBL" id="CAJNOV010003730">
    <property type="protein sequence ID" value="CAF1151855.1"/>
    <property type="molecule type" value="Genomic_DNA"/>
</dbReference>
<feature type="region of interest" description="Disordered" evidence="1">
    <location>
        <begin position="109"/>
        <end position="135"/>
    </location>
</feature>
<organism evidence="2 5">
    <name type="scientific">Rotaria magnacalcarata</name>
    <dbReference type="NCBI Taxonomy" id="392030"/>
    <lineage>
        <taxon>Eukaryota</taxon>
        <taxon>Metazoa</taxon>
        <taxon>Spiralia</taxon>
        <taxon>Gnathifera</taxon>
        <taxon>Rotifera</taxon>
        <taxon>Eurotatoria</taxon>
        <taxon>Bdelloidea</taxon>
        <taxon>Philodinida</taxon>
        <taxon>Philodinidae</taxon>
        <taxon>Rotaria</taxon>
    </lineage>
</organism>
<evidence type="ECO:0000313" key="2">
    <source>
        <dbReference type="EMBL" id="CAF1151855.1"/>
    </source>
</evidence>
<dbReference type="Proteomes" id="UP000663834">
    <property type="component" value="Unassembled WGS sequence"/>
</dbReference>
<name>A0A814SSQ7_9BILA</name>
<dbReference type="PANTHER" id="PTHR36696">
    <property type="entry name" value="AGAP012002-PA"/>
    <property type="match status" value="1"/>
</dbReference>
<dbReference type="OrthoDB" id="10021598at2759"/>
<protein>
    <submittedName>
        <fullName evidence="2">Uncharacterized protein</fullName>
    </submittedName>
</protein>
<dbReference type="Proteomes" id="UP000663855">
    <property type="component" value="Unassembled WGS sequence"/>
</dbReference>
<evidence type="ECO:0000313" key="5">
    <source>
        <dbReference type="Proteomes" id="UP000663855"/>
    </source>
</evidence>
<sequence>MNSKSTRLSSINTNDIVLGSEILTQKFSRSTPNLNARTQLPRTPSHLQVKKLLVPPRHVSSKSNNDRTKLKELTNKKNSTRSKAHNTTKRILPRIIIVTTETSLQPGLEESNNKNLLDQNSTLNDSYTPDLETNDNTITSDLMKIPGKRYKTFNVETPANEKDEKPIENQDTVDLLHKIKDIASAAVIGPMPLSLQACRFELPYDLKLLENMTPLDYLSKYCRLSSRRQHQFKHVFNRFRNRYYLFESSYLYSSIIAVHKENFTRSQFNQLCQLIDLGNQECELKFDMYAGILALSERIAYYSSKLHDDCDDLYTAKHVLEKCDFDGLDRKLDGLNISDTMKRLLHVL</sequence>
<comment type="caution">
    <text evidence="2">The sequence shown here is derived from an EMBL/GenBank/DDBJ whole genome shotgun (WGS) entry which is preliminary data.</text>
</comment>
<proteinExistence type="predicted"/>
<evidence type="ECO:0000313" key="4">
    <source>
        <dbReference type="EMBL" id="CAF1911522.1"/>
    </source>
</evidence>
<gene>
    <name evidence="2" type="ORF">CJN711_LOCUS9567</name>
    <name evidence="3" type="ORF">KQP761_LOCUS26282</name>
    <name evidence="4" type="ORF">MBJ925_LOCUS827</name>
</gene>
<dbReference type="AlphaFoldDB" id="A0A814SSQ7"/>
<dbReference type="EMBL" id="CAJNRE010000054">
    <property type="protein sequence ID" value="CAF1911522.1"/>
    <property type="molecule type" value="Genomic_DNA"/>
</dbReference>
<dbReference type="EMBL" id="CAJNOW010014253">
    <property type="protein sequence ID" value="CAF1631338.1"/>
    <property type="molecule type" value="Genomic_DNA"/>
</dbReference>
<dbReference type="Proteomes" id="UP000663824">
    <property type="component" value="Unassembled WGS sequence"/>
</dbReference>
<evidence type="ECO:0000313" key="3">
    <source>
        <dbReference type="EMBL" id="CAF1631338.1"/>
    </source>
</evidence>
<evidence type="ECO:0000256" key="1">
    <source>
        <dbReference type="SAM" id="MobiDB-lite"/>
    </source>
</evidence>
<dbReference type="PANTHER" id="PTHR36696:SF1">
    <property type="entry name" value="EF-HAND DOMAIN-CONTAINING PROTEIN"/>
    <property type="match status" value="1"/>
</dbReference>